<name>A0A7Y8KFX3_9PSED</name>
<dbReference type="RefSeq" id="WP_177110732.1">
    <property type="nucleotide sequence ID" value="NZ_JACASD010000015.1"/>
</dbReference>
<organism evidence="1 2">
    <name type="scientific">Pseudomonas reactans</name>
    <dbReference type="NCBI Taxonomy" id="117680"/>
    <lineage>
        <taxon>Bacteria</taxon>
        <taxon>Pseudomonadati</taxon>
        <taxon>Pseudomonadota</taxon>
        <taxon>Gammaproteobacteria</taxon>
        <taxon>Pseudomonadales</taxon>
        <taxon>Pseudomonadaceae</taxon>
        <taxon>Pseudomonas</taxon>
    </lineage>
</organism>
<accession>A0A7Y8KFX3</accession>
<comment type="caution">
    <text evidence="1">The sequence shown here is derived from an EMBL/GenBank/DDBJ whole genome shotgun (WGS) entry which is preliminary data.</text>
</comment>
<dbReference type="AlphaFoldDB" id="A0A7Y8KFX3"/>
<dbReference type="Proteomes" id="UP000585226">
    <property type="component" value="Unassembled WGS sequence"/>
</dbReference>
<protein>
    <submittedName>
        <fullName evidence="1">Uncharacterized protein</fullName>
    </submittedName>
</protein>
<reference evidence="1 2" key="1">
    <citation type="submission" date="2020-04" db="EMBL/GenBank/DDBJ databases">
        <title>Molecular characterization of pseudomonads from Agaricus bisporus reveal novel blotch 2 pathogens in Western Europe.</title>
        <authorList>
            <person name="Taparia T."/>
            <person name="Krijger M."/>
            <person name="Haynes E."/>
            <person name="Elpinstone J.G."/>
            <person name="Noble R."/>
            <person name="Van Der Wolf J."/>
        </authorList>
    </citation>
    <scope>NUCLEOTIDE SEQUENCE [LARGE SCALE GENOMIC DNA]</scope>
    <source>
        <strain evidence="1 2">P8021</strain>
    </source>
</reference>
<gene>
    <name evidence="1" type="ORF">HX893_07405</name>
</gene>
<sequence length="47" mass="5386">MLLLLLIGAALSHARPEPPTDDGLPTDPLRLHRERWRSRPGLSAFWR</sequence>
<dbReference type="EMBL" id="JACASD010000015">
    <property type="protein sequence ID" value="NWE87956.1"/>
    <property type="molecule type" value="Genomic_DNA"/>
</dbReference>
<proteinExistence type="predicted"/>
<evidence type="ECO:0000313" key="2">
    <source>
        <dbReference type="Proteomes" id="UP000585226"/>
    </source>
</evidence>
<evidence type="ECO:0000313" key="1">
    <source>
        <dbReference type="EMBL" id="NWE87956.1"/>
    </source>
</evidence>